<evidence type="ECO:0000313" key="1">
    <source>
        <dbReference type="EMBL" id="WNH51258.1"/>
    </source>
</evidence>
<dbReference type="RefSeq" id="WP_311190509.1">
    <property type="nucleotide sequence ID" value="NZ_CP115541.1"/>
</dbReference>
<evidence type="ECO:0008006" key="3">
    <source>
        <dbReference type="Google" id="ProtNLM"/>
    </source>
</evidence>
<gene>
    <name evidence="1" type="ORF">PDM29_12875</name>
</gene>
<dbReference type="Gene3D" id="3.40.50.300">
    <property type="entry name" value="P-loop containing nucleotide triphosphate hydrolases"/>
    <property type="match status" value="1"/>
</dbReference>
<dbReference type="Proteomes" id="UP001302072">
    <property type="component" value="Chromosome"/>
</dbReference>
<dbReference type="InterPro" id="IPR027417">
    <property type="entry name" value="P-loop_NTPase"/>
</dbReference>
<name>A0ABY9YKM6_9GAMM</name>
<organism evidence="1 2">
    <name type="scientific">Stenotrophomonas oahuensis</name>
    <dbReference type="NCBI Taxonomy" id="3003271"/>
    <lineage>
        <taxon>Bacteria</taxon>
        <taxon>Pseudomonadati</taxon>
        <taxon>Pseudomonadota</taxon>
        <taxon>Gammaproteobacteria</taxon>
        <taxon>Lysobacterales</taxon>
        <taxon>Lysobacteraceae</taxon>
        <taxon>Stenotrophomonas</taxon>
    </lineage>
</organism>
<dbReference type="EMBL" id="CP115541">
    <property type="protein sequence ID" value="WNH51258.1"/>
    <property type="molecule type" value="Genomic_DNA"/>
</dbReference>
<proteinExistence type="predicted"/>
<keyword evidence="2" id="KW-1185">Reference proteome</keyword>
<dbReference type="SUPFAM" id="SSF52540">
    <property type="entry name" value="P-loop containing nucleoside triphosphate hydrolases"/>
    <property type="match status" value="1"/>
</dbReference>
<protein>
    <recommendedName>
        <fullName evidence="3">DNA helicase</fullName>
    </recommendedName>
</protein>
<evidence type="ECO:0000313" key="2">
    <source>
        <dbReference type="Proteomes" id="UP001302072"/>
    </source>
</evidence>
<reference evidence="1 2" key="1">
    <citation type="submission" date="2022-12" db="EMBL/GenBank/DDBJ databases">
        <title>Two new species, Stenotrophomonas aracearum and Stenotrophomonas oahuensis, isolated from Anthurium (Araceae family) in Hawaii.</title>
        <authorList>
            <person name="Chunag S.C."/>
            <person name="Dobhal S."/>
            <person name="Alvarez A."/>
            <person name="Arif M."/>
        </authorList>
    </citation>
    <scope>NUCLEOTIDE SEQUENCE [LARGE SCALE GENOMIC DNA]</scope>
    <source>
        <strain evidence="1 2">A5586</strain>
    </source>
</reference>
<sequence length="648" mass="71326">MSSRLTSAYVLPLSQEAVASYLEDGSIPVSALERAGLFAAALCLRSRQPEGALSTMLEQACALFAAQPDAVPAQLAGLRAGLPSTLQAWQQALASQERVLAPATLIEQHAATEAFDAVAFQQACDGTLTPHTVRFYTEAAYQETSETIASGEHAPIYIERDHDYTDDQARALRAIVANDDEHIDLDAYAGSGKTHLVLQLLAGATRHFTYLAPRPSQVQAFRERLGTQASVALLSQIAFANQVAADAHRRGVLSTDFAPAYQVSRLSFAEIVSRIGLQPIGRTPATSVLRIAFDGIASWCRSTSAQLEARHFLRAVPYAMLDASPFITAAEHVWRCMFNPTVQKGGLLSLTPDHIGKWLAQHDARIPARWGTLLIDEAHDLSPAWKQLLSGYEGAVISLGDPNQRLIGRAPRFATGMALEINQSVRQGRYVEQLVNDTLALDATGVYQQPFSGASAHATVAATYTRWDEVPTEGTQVYGSTWRLLEEAQRLSAAGAAFGIHPESLRQLGREVDRAADAYRELTTHGGSSRRWEDLLAEWDEQQLPQVSRLFMRGYNRTHFDALCERLEPHMQAALLLMLVEHSKNTEFAQVAMAPCCFRTGFARRYAHNPVRAAYTAMTRGSRQLWLPEGALEDLQQSIARYHDRKRP</sequence>
<accession>A0ABY9YKM6</accession>